<evidence type="ECO:0000313" key="2">
    <source>
        <dbReference type="EMBL" id="GFT22016.1"/>
    </source>
</evidence>
<dbReference type="Gene3D" id="3.90.190.10">
    <property type="entry name" value="Protein tyrosine phosphatase superfamily"/>
    <property type="match status" value="1"/>
</dbReference>
<reference evidence="2" key="1">
    <citation type="submission" date="2020-08" db="EMBL/GenBank/DDBJ databases">
        <title>Multicomponent nature underlies the extraordinary mechanical properties of spider dragline silk.</title>
        <authorList>
            <person name="Kono N."/>
            <person name="Nakamura H."/>
            <person name="Mori M."/>
            <person name="Yoshida Y."/>
            <person name="Ohtoshi R."/>
            <person name="Malay A.D."/>
            <person name="Moran D.A.P."/>
            <person name="Tomita M."/>
            <person name="Numata K."/>
            <person name="Arakawa K."/>
        </authorList>
    </citation>
    <scope>NUCLEOTIDE SEQUENCE</scope>
</reference>
<dbReference type="PROSITE" id="PS50055">
    <property type="entry name" value="TYR_PHOSPHATASE_PTP"/>
    <property type="match status" value="1"/>
</dbReference>
<gene>
    <name evidence="2" type="primary">PTPRT_1</name>
    <name evidence="2" type="ORF">NPIL_305711</name>
</gene>
<dbReference type="EMBL" id="BMAW01011113">
    <property type="protein sequence ID" value="GFT22016.1"/>
    <property type="molecule type" value="Genomic_DNA"/>
</dbReference>
<proteinExistence type="predicted"/>
<sequence>RLVDGQISSWTVARKSGNLKKNRYGNILPYDRYRVALNTDSNKTDSDYINASYID</sequence>
<dbReference type="SUPFAM" id="SSF52799">
    <property type="entry name" value="(Phosphotyrosine protein) phosphatases II"/>
    <property type="match status" value="1"/>
</dbReference>
<dbReference type="AlphaFoldDB" id="A0A8X6NN65"/>
<evidence type="ECO:0000259" key="1">
    <source>
        <dbReference type="PROSITE" id="PS50055"/>
    </source>
</evidence>
<keyword evidence="2" id="KW-0675">Receptor</keyword>
<dbReference type="PANTHER" id="PTHR19134">
    <property type="entry name" value="RECEPTOR-TYPE TYROSINE-PROTEIN PHOSPHATASE"/>
    <property type="match status" value="1"/>
</dbReference>
<keyword evidence="3" id="KW-1185">Reference proteome</keyword>
<name>A0A8X6NN65_NEPPI</name>
<evidence type="ECO:0000313" key="3">
    <source>
        <dbReference type="Proteomes" id="UP000887013"/>
    </source>
</evidence>
<feature type="non-terminal residue" evidence="2">
    <location>
        <position position="1"/>
    </location>
</feature>
<comment type="caution">
    <text evidence="2">The sequence shown here is derived from an EMBL/GenBank/DDBJ whole genome shotgun (WGS) entry which is preliminary data.</text>
</comment>
<feature type="domain" description="Tyrosine-protein phosphatase" evidence="1">
    <location>
        <begin position="1"/>
        <end position="55"/>
    </location>
</feature>
<dbReference type="Proteomes" id="UP000887013">
    <property type="component" value="Unassembled WGS sequence"/>
</dbReference>
<dbReference type="Pfam" id="PF00102">
    <property type="entry name" value="Y_phosphatase"/>
    <property type="match status" value="1"/>
</dbReference>
<dbReference type="PANTHER" id="PTHR19134:SF449">
    <property type="entry name" value="TYROSINE-PROTEIN PHOSPHATASE 1"/>
    <property type="match status" value="1"/>
</dbReference>
<dbReference type="InterPro" id="IPR029021">
    <property type="entry name" value="Prot-tyrosine_phosphatase-like"/>
</dbReference>
<dbReference type="OrthoDB" id="6161142at2759"/>
<dbReference type="GO" id="GO:0004725">
    <property type="term" value="F:protein tyrosine phosphatase activity"/>
    <property type="evidence" value="ECO:0007669"/>
    <property type="project" value="InterPro"/>
</dbReference>
<accession>A0A8X6NN65</accession>
<feature type="non-terminal residue" evidence="2">
    <location>
        <position position="55"/>
    </location>
</feature>
<protein>
    <submittedName>
        <fullName evidence="2">Receptor-type tyrosine-protein phosphatase T</fullName>
    </submittedName>
</protein>
<organism evidence="2 3">
    <name type="scientific">Nephila pilipes</name>
    <name type="common">Giant wood spider</name>
    <name type="synonym">Nephila maculata</name>
    <dbReference type="NCBI Taxonomy" id="299642"/>
    <lineage>
        <taxon>Eukaryota</taxon>
        <taxon>Metazoa</taxon>
        <taxon>Ecdysozoa</taxon>
        <taxon>Arthropoda</taxon>
        <taxon>Chelicerata</taxon>
        <taxon>Arachnida</taxon>
        <taxon>Araneae</taxon>
        <taxon>Araneomorphae</taxon>
        <taxon>Entelegynae</taxon>
        <taxon>Araneoidea</taxon>
        <taxon>Nephilidae</taxon>
        <taxon>Nephila</taxon>
    </lineage>
</organism>
<dbReference type="InterPro" id="IPR000242">
    <property type="entry name" value="PTP_cat"/>
</dbReference>
<dbReference type="InterPro" id="IPR050348">
    <property type="entry name" value="Protein-Tyr_Phosphatase"/>
</dbReference>